<dbReference type="InterPro" id="IPR004843">
    <property type="entry name" value="Calcineurin-like_PHP"/>
</dbReference>
<dbReference type="Gene3D" id="3.60.21.10">
    <property type="match status" value="1"/>
</dbReference>
<dbReference type="SUPFAM" id="SSF56300">
    <property type="entry name" value="Metallo-dependent phosphatases"/>
    <property type="match status" value="1"/>
</dbReference>
<sequence>MDTVDLVNDNKFNENLINNMDHLQINDRLTCLTIGDPHFKTKNKKETDEMIEKSIELAKTLNPDFIVILGDVLDTHEKIHVVPLTQAINWIERMSKISTTYVLIGNHDRPNNSDFLSGYHPFNGLKDSNNIIIVDTAIEIEIKEYKFLFVPYVPCGRFIEAISTIIDIDDINSYSTIFAHQEFFGAKMGAIISTHGDKWPLTYPFIISGHIHDYCRPQENIVYTGTPLQHAFGDSTHKTVSYYSFNNIDNINMENIYVTKQEELIKNIFEYRIDLNLPKKRIYRLNPEEVLMWEPPDNSLIKVIIRGTNAQIKATNKLDIIKIWEKKGIKIDYKTIDDHIGISNIDNLDIISNDQVSDKRFIYKLYERVNTDPGMKIWYERLFSFNTT</sequence>
<accession>A0A481Z5C5</accession>
<keyword evidence="2" id="KW-0540">Nuclease</keyword>
<proteinExistence type="predicted"/>
<name>A0A481Z5C5_9VIRU</name>
<dbReference type="Pfam" id="PF00149">
    <property type="entry name" value="Metallophos"/>
    <property type="match status" value="1"/>
</dbReference>
<keyword evidence="2" id="KW-0378">Hydrolase</keyword>
<dbReference type="GO" id="GO:0004527">
    <property type="term" value="F:exonuclease activity"/>
    <property type="evidence" value="ECO:0007669"/>
    <property type="project" value="UniProtKB-KW"/>
</dbReference>
<reference evidence="2" key="1">
    <citation type="journal article" date="2019" name="MBio">
        <title>Virus Genomes from Deep Sea Sediments Expand the Ocean Megavirome and Support Independent Origins of Viral Gigantism.</title>
        <authorList>
            <person name="Backstrom D."/>
            <person name="Yutin N."/>
            <person name="Jorgensen S.L."/>
            <person name="Dharamshi J."/>
            <person name="Homa F."/>
            <person name="Zaremba-Niedwiedzka K."/>
            <person name="Spang A."/>
            <person name="Wolf Y.I."/>
            <person name="Koonin E.V."/>
            <person name="Ettema T.J."/>
        </authorList>
    </citation>
    <scope>NUCLEOTIDE SEQUENCE</scope>
</reference>
<dbReference type="InterPro" id="IPR029052">
    <property type="entry name" value="Metallo-depent_PP-like"/>
</dbReference>
<evidence type="ECO:0000259" key="1">
    <source>
        <dbReference type="Pfam" id="PF00149"/>
    </source>
</evidence>
<dbReference type="EMBL" id="MK500469">
    <property type="protein sequence ID" value="QBK90209.1"/>
    <property type="molecule type" value="Genomic_DNA"/>
</dbReference>
<feature type="domain" description="Calcineurin-like phosphoesterase" evidence="1">
    <location>
        <begin position="32"/>
        <end position="177"/>
    </location>
</feature>
<evidence type="ECO:0000313" key="2">
    <source>
        <dbReference type="EMBL" id="QBK90209.1"/>
    </source>
</evidence>
<organism evidence="2">
    <name type="scientific">Pithovirus LCPAC102</name>
    <dbReference type="NCBI Taxonomy" id="2506587"/>
    <lineage>
        <taxon>Viruses</taxon>
        <taxon>Pithoviruses</taxon>
    </lineage>
</organism>
<gene>
    <name evidence="2" type="ORF">LCPAC102_01220</name>
</gene>
<protein>
    <submittedName>
        <fullName evidence="2">DNA repair exonuclease</fullName>
    </submittedName>
</protein>
<keyword evidence="2" id="KW-0269">Exonuclease</keyword>
<dbReference type="InterPro" id="IPR050535">
    <property type="entry name" value="DNA_Repair-Maintenance_Comp"/>
</dbReference>
<dbReference type="PANTHER" id="PTHR30337">
    <property type="entry name" value="COMPONENT OF ATP-DEPENDENT DSDNA EXONUCLEASE"/>
    <property type="match status" value="1"/>
</dbReference>